<name>A0A9D1TJI9_9BACI</name>
<evidence type="ECO:0000313" key="2">
    <source>
        <dbReference type="EMBL" id="HIV74531.1"/>
    </source>
</evidence>
<keyword evidence="1" id="KW-0472">Membrane</keyword>
<dbReference type="AlphaFoldDB" id="A0A9D1TJI9"/>
<dbReference type="Pfam" id="PF14158">
    <property type="entry name" value="YndJ"/>
    <property type="match status" value="1"/>
</dbReference>
<reference evidence="2" key="1">
    <citation type="journal article" date="2021" name="PeerJ">
        <title>Extensive microbial diversity within the chicken gut microbiome revealed by metagenomics and culture.</title>
        <authorList>
            <person name="Gilroy R."/>
            <person name="Ravi A."/>
            <person name="Getino M."/>
            <person name="Pursley I."/>
            <person name="Horton D.L."/>
            <person name="Alikhan N.F."/>
            <person name="Baker D."/>
            <person name="Gharbi K."/>
            <person name="Hall N."/>
            <person name="Watson M."/>
            <person name="Adriaenssens E.M."/>
            <person name="Foster-Nyarko E."/>
            <person name="Jarju S."/>
            <person name="Secka A."/>
            <person name="Antonio M."/>
            <person name="Oren A."/>
            <person name="Chaudhuri R.R."/>
            <person name="La Ragione R."/>
            <person name="Hildebrand F."/>
            <person name="Pallen M.J."/>
        </authorList>
    </citation>
    <scope>NUCLEOTIDE SEQUENCE</scope>
    <source>
        <strain evidence="2">CHK169-2315</strain>
    </source>
</reference>
<protein>
    <submittedName>
        <fullName evidence="2">YndJ family protein</fullName>
    </submittedName>
</protein>
<dbReference type="Proteomes" id="UP000823937">
    <property type="component" value="Unassembled WGS sequence"/>
</dbReference>
<feature type="transmembrane region" description="Helical" evidence="1">
    <location>
        <begin position="172"/>
        <end position="193"/>
    </location>
</feature>
<feature type="transmembrane region" description="Helical" evidence="1">
    <location>
        <begin position="262"/>
        <end position="284"/>
    </location>
</feature>
<proteinExistence type="predicted"/>
<feature type="transmembrane region" description="Helical" evidence="1">
    <location>
        <begin position="5"/>
        <end position="21"/>
    </location>
</feature>
<evidence type="ECO:0000313" key="3">
    <source>
        <dbReference type="Proteomes" id="UP000823937"/>
    </source>
</evidence>
<keyword evidence="1" id="KW-0812">Transmembrane</keyword>
<feature type="transmembrane region" description="Helical" evidence="1">
    <location>
        <begin position="27"/>
        <end position="46"/>
    </location>
</feature>
<gene>
    <name evidence="2" type="ORF">H9895_05540</name>
</gene>
<keyword evidence="1" id="KW-1133">Transmembrane helix</keyword>
<feature type="transmembrane region" description="Helical" evidence="1">
    <location>
        <begin position="141"/>
        <end position="165"/>
    </location>
</feature>
<feature type="transmembrane region" description="Helical" evidence="1">
    <location>
        <begin position="55"/>
        <end position="73"/>
    </location>
</feature>
<comment type="caution">
    <text evidence="2">The sequence shown here is derived from an EMBL/GenBank/DDBJ whole genome shotgun (WGS) entry which is preliminary data.</text>
</comment>
<dbReference type="EMBL" id="DXHX01000081">
    <property type="protein sequence ID" value="HIV74531.1"/>
    <property type="molecule type" value="Genomic_DNA"/>
</dbReference>
<accession>A0A9D1TJI9</accession>
<feature type="transmembrane region" description="Helical" evidence="1">
    <location>
        <begin position="229"/>
        <end position="250"/>
    </location>
</feature>
<organism evidence="2 3">
    <name type="scientific">Candidatus Pseudogracilibacillus intestinigallinarum</name>
    <dbReference type="NCBI Taxonomy" id="2838742"/>
    <lineage>
        <taxon>Bacteria</taxon>
        <taxon>Bacillati</taxon>
        <taxon>Bacillota</taxon>
        <taxon>Bacilli</taxon>
        <taxon>Bacillales</taxon>
        <taxon>Bacillaceae</taxon>
        <taxon>Pseudogracilibacillus</taxon>
    </lineage>
</organism>
<reference evidence="2" key="2">
    <citation type="submission" date="2021-04" db="EMBL/GenBank/DDBJ databases">
        <authorList>
            <person name="Gilroy R."/>
        </authorList>
    </citation>
    <scope>NUCLEOTIDE SEQUENCE</scope>
    <source>
        <strain evidence="2">CHK169-2315</strain>
    </source>
</reference>
<feature type="transmembrane region" description="Helical" evidence="1">
    <location>
        <begin position="199"/>
        <end position="217"/>
    </location>
</feature>
<dbReference type="InterPro" id="IPR025450">
    <property type="entry name" value="YndJ-like"/>
</dbReference>
<feature type="transmembrane region" description="Helical" evidence="1">
    <location>
        <begin position="111"/>
        <end position="129"/>
    </location>
</feature>
<evidence type="ECO:0000256" key="1">
    <source>
        <dbReference type="SAM" id="Phobius"/>
    </source>
</evidence>
<sequence>MPIRNYFYFHLFIFVIIVLFTEEIWPNSLLLIAQLVFIPVLFLAILDRHSTFKKMYPFIAIPTYVAVAWMSIFPSELDGVFAVFYFIFTLYIALYGIHRFFLRGFIHIEEFIIDIGLLSLPIGGIWLIAYTFDINTGFTPIITWLTAIHFHYSACIMLIFIGLLGRVSKRPTYLFIAPMMALLPWMMAIGITISPWIELVGIIFYILTVFMLFYYSLQTVYIAMIQKIFVSVSFFSICITICFASLYVLTTGFHFQLVTIDWMLIFHGFTNAVLFGFIGTVGWLMSIPSSRWQAPTFPLSPIRNKFKPKEADEKLNGLVDHMELYEPFINRQTVAKTIVDFYENTNTFTLKASIQWSPWFKPFAFIYRQLSRLLEQINLPISSKQVEMTGNIYRVDEGNHGRNNVRAWVRKIKEEIVFVALYSTHSDGIRTYMNIALPLPFTSMHGILAFIQHGEKIELTSVRKDETMNDVGIYLAFGKNGYFRLPLTETFHLQEISPGKLYATHRMHIFKLPFLKITYNIMQNKGNTWDKT</sequence>
<feature type="transmembrane region" description="Helical" evidence="1">
    <location>
        <begin position="79"/>
        <end position="102"/>
    </location>
</feature>